<sequence>MEAISAELQSKYKTYLLNKASRKGEQGAYLKWLRHYLDYCRNTAPPKYKNNLPLFIHNYRIKTDTSLTGTSNRPKKP</sequence>
<gene>
    <name evidence="1" type="ORF">SAMN05660653_03199</name>
</gene>
<evidence type="ECO:0000313" key="2">
    <source>
        <dbReference type="Proteomes" id="UP000198771"/>
    </source>
</evidence>
<evidence type="ECO:0000313" key="1">
    <source>
        <dbReference type="EMBL" id="SDB61466.1"/>
    </source>
</evidence>
<reference evidence="1 2" key="1">
    <citation type="submission" date="2016-10" db="EMBL/GenBank/DDBJ databases">
        <authorList>
            <person name="de Groot N.N."/>
        </authorList>
    </citation>
    <scope>NUCLEOTIDE SEQUENCE [LARGE SCALE GENOMIC DNA]</scope>
    <source>
        <strain evidence="1 2">ASO4-2</strain>
    </source>
</reference>
<dbReference type="AlphaFoldDB" id="A0A1G6EVL3"/>
<name>A0A1G6EVL3_9BACT</name>
<accession>A0A1G6EVL3</accession>
<organism evidence="1 2">
    <name type="scientific">Desulfonatronum thiosulfatophilum</name>
    <dbReference type="NCBI Taxonomy" id="617002"/>
    <lineage>
        <taxon>Bacteria</taxon>
        <taxon>Pseudomonadati</taxon>
        <taxon>Thermodesulfobacteriota</taxon>
        <taxon>Desulfovibrionia</taxon>
        <taxon>Desulfovibrionales</taxon>
        <taxon>Desulfonatronaceae</taxon>
        <taxon>Desulfonatronum</taxon>
    </lineage>
</organism>
<keyword evidence="2" id="KW-1185">Reference proteome</keyword>
<protein>
    <recommendedName>
        <fullName evidence="3">Phage integrase, N-terminal SAM-like domain</fullName>
    </recommendedName>
</protein>
<dbReference type="Proteomes" id="UP000198771">
    <property type="component" value="Unassembled WGS sequence"/>
</dbReference>
<evidence type="ECO:0008006" key="3">
    <source>
        <dbReference type="Google" id="ProtNLM"/>
    </source>
</evidence>
<proteinExistence type="predicted"/>
<dbReference type="EMBL" id="FMXO01000025">
    <property type="protein sequence ID" value="SDB61466.1"/>
    <property type="molecule type" value="Genomic_DNA"/>
</dbReference>